<evidence type="ECO:0000313" key="4">
    <source>
        <dbReference type="Proteomes" id="UP000275267"/>
    </source>
</evidence>
<dbReference type="CDD" id="cd03784">
    <property type="entry name" value="GT1_Gtf-like"/>
    <property type="match status" value="1"/>
</dbReference>
<comment type="similarity">
    <text evidence="1">Belongs to the UDP-glycosyltransferase family.</text>
</comment>
<organism evidence="3 4">
    <name type="scientific">Panicum miliaceum</name>
    <name type="common">Proso millet</name>
    <name type="synonym">Broomcorn millet</name>
    <dbReference type="NCBI Taxonomy" id="4540"/>
    <lineage>
        <taxon>Eukaryota</taxon>
        <taxon>Viridiplantae</taxon>
        <taxon>Streptophyta</taxon>
        <taxon>Embryophyta</taxon>
        <taxon>Tracheophyta</taxon>
        <taxon>Spermatophyta</taxon>
        <taxon>Magnoliopsida</taxon>
        <taxon>Liliopsida</taxon>
        <taxon>Poales</taxon>
        <taxon>Poaceae</taxon>
        <taxon>PACMAD clade</taxon>
        <taxon>Panicoideae</taxon>
        <taxon>Panicodae</taxon>
        <taxon>Paniceae</taxon>
        <taxon>Panicinae</taxon>
        <taxon>Panicum</taxon>
        <taxon>Panicum sect. Panicum</taxon>
    </lineage>
</organism>
<dbReference type="GO" id="GO:0035251">
    <property type="term" value="F:UDP-glucosyltransferase activity"/>
    <property type="evidence" value="ECO:0007669"/>
    <property type="project" value="TreeGrafter"/>
</dbReference>
<dbReference type="EMBL" id="PQIB02000016">
    <property type="protein sequence ID" value="RLM60464.1"/>
    <property type="molecule type" value="Genomic_DNA"/>
</dbReference>
<accession>A0A3L6PKW8</accession>
<keyword evidence="4" id="KW-1185">Reference proteome</keyword>
<protein>
    <submittedName>
        <fullName evidence="3">Uncharacterized protein</fullName>
    </submittedName>
</protein>
<sequence length="228" mass="23807">MLPVAPAVVAVHAVRGRRRGLRGDPQFFLWNLGSECFVVNSFAAIDGAYVERALPDLMAKRVFAVGPLSDAVSISRDRRGGKPAVPAARVAAWLDAFPDGSAVYVSFGTQHALSPPQAACVADALARSSAAFVWSVEILRHRAVGWFLTHCGWNSALEATAGGVTLLTWPMGTEQFTNAWLVTEVGVAVPVAEGAEVVPDAGQMAGAIAAATGEEGKREAREGARGGA</sequence>
<dbReference type="Pfam" id="PF00201">
    <property type="entry name" value="UDPGT"/>
    <property type="match status" value="1"/>
</dbReference>
<evidence type="ECO:0000313" key="3">
    <source>
        <dbReference type="EMBL" id="RLM60464.1"/>
    </source>
</evidence>
<dbReference type="InterPro" id="IPR002213">
    <property type="entry name" value="UDP_glucos_trans"/>
</dbReference>
<dbReference type="STRING" id="4540.A0A3L6PKW8"/>
<dbReference type="PANTHER" id="PTHR48047:SF8">
    <property type="entry name" value="FLAVONOL 3-O-GLUCOSYLTRANSFERASE UGT89B1"/>
    <property type="match status" value="1"/>
</dbReference>
<dbReference type="Proteomes" id="UP000275267">
    <property type="component" value="Unassembled WGS sequence"/>
</dbReference>
<dbReference type="OrthoDB" id="784214at2759"/>
<evidence type="ECO:0000256" key="2">
    <source>
        <dbReference type="ARBA" id="ARBA00022679"/>
    </source>
</evidence>
<evidence type="ECO:0000256" key="1">
    <source>
        <dbReference type="ARBA" id="ARBA00009995"/>
    </source>
</evidence>
<reference evidence="4" key="1">
    <citation type="journal article" date="2019" name="Nat. Commun.">
        <title>The genome of broomcorn millet.</title>
        <authorList>
            <person name="Zou C."/>
            <person name="Miki D."/>
            <person name="Li D."/>
            <person name="Tang Q."/>
            <person name="Xiao L."/>
            <person name="Rajput S."/>
            <person name="Deng P."/>
            <person name="Jia W."/>
            <person name="Huang R."/>
            <person name="Zhang M."/>
            <person name="Sun Y."/>
            <person name="Hu J."/>
            <person name="Fu X."/>
            <person name="Schnable P.S."/>
            <person name="Li F."/>
            <person name="Zhang H."/>
            <person name="Feng B."/>
            <person name="Zhu X."/>
            <person name="Liu R."/>
            <person name="Schnable J.C."/>
            <person name="Zhu J.-K."/>
            <person name="Zhang H."/>
        </authorList>
    </citation>
    <scope>NUCLEOTIDE SEQUENCE [LARGE SCALE GENOMIC DNA]</scope>
</reference>
<dbReference type="SUPFAM" id="SSF53756">
    <property type="entry name" value="UDP-Glycosyltransferase/glycogen phosphorylase"/>
    <property type="match status" value="1"/>
</dbReference>
<name>A0A3L6PKW8_PANMI</name>
<comment type="caution">
    <text evidence="3">The sequence shown here is derived from an EMBL/GenBank/DDBJ whole genome shotgun (WGS) entry which is preliminary data.</text>
</comment>
<gene>
    <name evidence="3" type="ORF">C2845_PM14G17550</name>
</gene>
<dbReference type="Gene3D" id="3.40.50.2000">
    <property type="entry name" value="Glycogen Phosphorylase B"/>
    <property type="match status" value="2"/>
</dbReference>
<dbReference type="AlphaFoldDB" id="A0A3L6PKW8"/>
<dbReference type="PANTHER" id="PTHR48047">
    <property type="entry name" value="GLYCOSYLTRANSFERASE"/>
    <property type="match status" value="1"/>
</dbReference>
<keyword evidence="2" id="KW-0808">Transferase</keyword>
<proteinExistence type="inferred from homology"/>